<organism evidence="1 2">
    <name type="scientific">Tahibacter aquaticus</name>
    <dbReference type="NCBI Taxonomy" id="520092"/>
    <lineage>
        <taxon>Bacteria</taxon>
        <taxon>Pseudomonadati</taxon>
        <taxon>Pseudomonadota</taxon>
        <taxon>Gammaproteobacteria</taxon>
        <taxon>Lysobacterales</taxon>
        <taxon>Rhodanobacteraceae</taxon>
        <taxon>Tahibacter</taxon>
    </lineage>
</organism>
<evidence type="ECO:0000313" key="2">
    <source>
        <dbReference type="Proteomes" id="UP000295293"/>
    </source>
</evidence>
<reference evidence="1 2" key="1">
    <citation type="submission" date="2019-03" db="EMBL/GenBank/DDBJ databases">
        <title>Genomic Encyclopedia of Type Strains, Phase IV (KMG-IV): sequencing the most valuable type-strain genomes for metagenomic binning, comparative biology and taxonomic classification.</title>
        <authorList>
            <person name="Goeker M."/>
        </authorList>
    </citation>
    <scope>NUCLEOTIDE SEQUENCE [LARGE SCALE GENOMIC DNA]</scope>
    <source>
        <strain evidence="1 2">DSM 21667</strain>
    </source>
</reference>
<dbReference type="AlphaFoldDB" id="A0A4R6YIV7"/>
<proteinExistence type="predicted"/>
<keyword evidence="2" id="KW-1185">Reference proteome</keyword>
<sequence>MTQSVRAGVRVEPMIRRTMGFHDGWLVEGEFRGSRNRATRYHAYEQNADLPLTGLRAYGNAWALLEDALRVKAKGAQFRMLSASEKVVVQMAEEAILLRKYGDRPTHYHLRRFTQWDEFADHLARTGYASLVRMFEKAFSNDDLKVLRNGQAPDGAQQLTLGLLEHCKNMEFSQVAMTKCCFTSPNERPKNELVKGVYVAMTRVENDLWMPGDALDRLSDQLGNLDDYSDD</sequence>
<evidence type="ECO:0000313" key="1">
    <source>
        <dbReference type="EMBL" id="TDR36598.1"/>
    </source>
</evidence>
<dbReference type="Proteomes" id="UP000295293">
    <property type="component" value="Unassembled WGS sequence"/>
</dbReference>
<accession>A0A4R6YIV7</accession>
<protein>
    <submittedName>
        <fullName evidence="1">Uncharacterized protein</fullName>
    </submittedName>
</protein>
<gene>
    <name evidence="1" type="ORF">DFR29_12819</name>
</gene>
<dbReference type="EMBL" id="SNZH01000028">
    <property type="protein sequence ID" value="TDR36598.1"/>
    <property type="molecule type" value="Genomic_DNA"/>
</dbReference>
<comment type="caution">
    <text evidence="1">The sequence shown here is derived from an EMBL/GenBank/DDBJ whole genome shotgun (WGS) entry which is preliminary data.</text>
</comment>
<name>A0A4R6YIV7_9GAMM</name>